<evidence type="ECO:0008006" key="3">
    <source>
        <dbReference type="Google" id="ProtNLM"/>
    </source>
</evidence>
<sequence>MSLLKVPYNNSQTNNKRIKTEIHTEETMKTTCIQTVFLTILCFLTACNPAKSNQTEISENSRVIKKHQYDSFANAHIVAYQKDGQVYFYNVEADDRVPFTEETEEIFNLKFDPDGHSMYYTVVRDGVLWLRKVVFSDAGVQLEDLLNLNIPKEKCITETYGDNSLMEYQDGKLLIRSDFSWDGYNFGMYNIYTIADNTLTTTSDSEEASKRFGALYQESDDRFETENEHMIYLHNGNRICLTDQLNLKAMGDDYGSTEVDYFKQTVSPDGSKVAFVAINSFGDLAHGPLCIADADGKHQQRLSEDGAAQYFPLQWAGNQLVFANDEESEHENVGIKVLYITDPEENKPIDLIVGVKSFDVKQPVK</sequence>
<reference evidence="1 2" key="1">
    <citation type="submission" date="2016-09" db="EMBL/GenBank/DDBJ databases">
        <authorList>
            <person name="Capua I."/>
            <person name="De Benedictis P."/>
            <person name="Joannis T."/>
            <person name="Lombin L.H."/>
            <person name="Cattoli G."/>
        </authorList>
    </citation>
    <scope>NUCLEOTIDE SEQUENCE [LARGE SCALE GENOMIC DNA]</scope>
    <source>
        <strain evidence="1 2">UB20</strain>
    </source>
</reference>
<proteinExistence type="predicted"/>
<dbReference type="PANTHER" id="PTHR36842:SF1">
    <property type="entry name" value="PROTEIN TOLB"/>
    <property type="match status" value="1"/>
</dbReference>
<protein>
    <recommendedName>
        <fullName evidence="3">WD40-like protein</fullName>
    </recommendedName>
</protein>
<evidence type="ECO:0000313" key="2">
    <source>
        <dbReference type="Proteomes" id="UP000182057"/>
    </source>
</evidence>
<organism evidence="1 2">
    <name type="scientific">Tannerella forsythia</name>
    <name type="common">Bacteroides forsythus</name>
    <dbReference type="NCBI Taxonomy" id="28112"/>
    <lineage>
        <taxon>Bacteria</taxon>
        <taxon>Pseudomonadati</taxon>
        <taxon>Bacteroidota</taxon>
        <taxon>Bacteroidia</taxon>
        <taxon>Bacteroidales</taxon>
        <taxon>Tannerellaceae</taxon>
        <taxon>Tannerella</taxon>
    </lineage>
</organism>
<dbReference type="InterPro" id="IPR011042">
    <property type="entry name" value="6-blade_b-propeller_TolB-like"/>
</dbReference>
<dbReference type="Proteomes" id="UP000182057">
    <property type="component" value="Unassembled WGS sequence"/>
</dbReference>
<accession>A0A1D3UVM1</accession>
<evidence type="ECO:0000313" key="1">
    <source>
        <dbReference type="EMBL" id="SCQ24316.1"/>
    </source>
</evidence>
<name>A0A1D3UVM1_TANFO</name>
<dbReference type="Gene3D" id="2.120.10.30">
    <property type="entry name" value="TolB, C-terminal domain"/>
    <property type="match status" value="1"/>
</dbReference>
<gene>
    <name evidence="1" type="ORF">TFUB20_02434</name>
</gene>
<dbReference type="AlphaFoldDB" id="A0A1D3UVM1"/>
<dbReference type="SUPFAM" id="SSF69304">
    <property type="entry name" value="Tricorn protease N-terminal domain"/>
    <property type="match status" value="1"/>
</dbReference>
<dbReference type="PANTHER" id="PTHR36842">
    <property type="entry name" value="PROTEIN TOLB HOMOLOG"/>
    <property type="match status" value="1"/>
</dbReference>
<dbReference type="EMBL" id="FMMM01000078">
    <property type="protein sequence ID" value="SCQ24316.1"/>
    <property type="molecule type" value="Genomic_DNA"/>
</dbReference>